<dbReference type="AlphaFoldDB" id="A0A183JA24"/>
<proteinExistence type="predicted"/>
<accession>A0A183JA24</accession>
<dbReference type="EMBL" id="UZAM01018598">
    <property type="protein sequence ID" value="VDP51247.1"/>
    <property type="molecule type" value="Genomic_DNA"/>
</dbReference>
<evidence type="ECO:0000313" key="4">
    <source>
        <dbReference type="WBParaSite" id="SBAD_0001313201-mRNA-1"/>
    </source>
</evidence>
<dbReference type="Pfam" id="PF22979">
    <property type="entry name" value="HTH_69"/>
    <property type="match status" value="1"/>
</dbReference>
<sequence>MKLMQTSFLLITKIMVYMNLIPADFSSGFESPTRDSALEMEAPTEEHVQELLEHAFPNGLKLEIIANTFRCTEDQILEFLTQLKEKGLVKCLESGHWVRIDRAAEFGTSFLPKSIDLTDALLH</sequence>
<name>A0A183JA24_9BILA</name>
<evidence type="ECO:0000313" key="2">
    <source>
        <dbReference type="EMBL" id="VDP51247.1"/>
    </source>
</evidence>
<dbReference type="OrthoDB" id="1577640at2759"/>
<dbReference type="PANTHER" id="PTHR47705">
    <property type="entry name" value="AGAP000321-PA"/>
    <property type="match status" value="1"/>
</dbReference>
<dbReference type="WBParaSite" id="SBAD_0001313201-mRNA-1">
    <property type="protein sequence ID" value="SBAD_0001313201-mRNA-1"/>
    <property type="gene ID" value="SBAD_0001313201"/>
</dbReference>
<gene>
    <name evidence="2" type="ORF">SBAD_LOCUS12722</name>
</gene>
<feature type="domain" description="Winged helix-turn-helix" evidence="1">
    <location>
        <begin position="41"/>
        <end position="101"/>
    </location>
</feature>
<protein>
    <submittedName>
        <fullName evidence="4">ESCRT-II complex subunit VPS22</fullName>
    </submittedName>
</protein>
<dbReference type="PANTHER" id="PTHR47705:SF1">
    <property type="entry name" value="PNP_UDP_1 DOMAIN-CONTAINING PROTEIN"/>
    <property type="match status" value="1"/>
</dbReference>
<dbReference type="InterPro" id="IPR055121">
    <property type="entry name" value="HTH_69"/>
</dbReference>
<evidence type="ECO:0000259" key="1">
    <source>
        <dbReference type="Pfam" id="PF22979"/>
    </source>
</evidence>
<dbReference type="Proteomes" id="UP000270296">
    <property type="component" value="Unassembled WGS sequence"/>
</dbReference>
<reference evidence="2 3" key="2">
    <citation type="submission" date="2018-11" db="EMBL/GenBank/DDBJ databases">
        <authorList>
            <consortium name="Pathogen Informatics"/>
        </authorList>
    </citation>
    <scope>NUCLEOTIDE SEQUENCE [LARGE SCALE GENOMIC DNA]</scope>
</reference>
<reference evidence="4" key="1">
    <citation type="submission" date="2016-06" db="UniProtKB">
        <authorList>
            <consortium name="WormBaseParasite"/>
        </authorList>
    </citation>
    <scope>IDENTIFICATION</scope>
</reference>
<evidence type="ECO:0000313" key="3">
    <source>
        <dbReference type="Proteomes" id="UP000270296"/>
    </source>
</evidence>
<organism evidence="4">
    <name type="scientific">Soboliphyme baturini</name>
    <dbReference type="NCBI Taxonomy" id="241478"/>
    <lineage>
        <taxon>Eukaryota</taxon>
        <taxon>Metazoa</taxon>
        <taxon>Ecdysozoa</taxon>
        <taxon>Nematoda</taxon>
        <taxon>Enoplea</taxon>
        <taxon>Dorylaimia</taxon>
        <taxon>Dioctophymatida</taxon>
        <taxon>Dioctophymatoidea</taxon>
        <taxon>Soboliphymatidae</taxon>
        <taxon>Soboliphyme</taxon>
    </lineage>
</organism>
<keyword evidence="3" id="KW-1185">Reference proteome</keyword>